<evidence type="ECO:0000256" key="12">
    <source>
        <dbReference type="ARBA" id="ARBA00023157"/>
    </source>
</evidence>
<sequence length="370" mass="41167">MILSHSSFNHPVNKTPIVLGMSGGVDSSVAAYLLQQQGYAVSGLFMKNWEEDDTTEFCSAAVDLKDAQAICAQLAIPLHTVNFSSEYWDQVFTHFLAEYQAGRTPNPDVLCNREIKFKVFLEHALRLGGELIATGHYARVQKNAEGHYLLLKGCDPNKDQSYFLHLLTQNQLAKSHFPLGELNKTQVRQIAHDLGLATQDKKDSTGLCFIGERPFRTFLARFLPAQPGEIVTQEGLCIGEHQGVMYYTIGQRQGLHIGGRAQGSGEAWYVAAKDVEPNRLIVVQGSEHPALFRQTLQAKEVHWISGHPPVWPLSCRAKTRYRQTDQTCLVMPTEAGVQVQFEQAQRAITPGQSIVFYQNDQCLGGGIIVE</sequence>
<feature type="site" description="Interaction with tRNA" evidence="14">
    <location>
        <position position="352"/>
    </location>
</feature>
<feature type="disulfide bond" description="Alternate" evidence="14">
    <location>
        <begin position="111"/>
        <end position="208"/>
    </location>
</feature>
<feature type="region of interest" description="Interaction with tRNA" evidence="14">
    <location>
        <begin position="320"/>
        <end position="321"/>
    </location>
</feature>
<reference evidence="17 18" key="1">
    <citation type="submission" date="2016-12" db="EMBL/GenBank/DDBJ databases">
        <title>Thioflexothrix psekupsii D3 genome sequencing and assembly.</title>
        <authorList>
            <person name="Fomenkov A."/>
            <person name="Vincze T."/>
            <person name="Grabovich M."/>
            <person name="Anton B.P."/>
            <person name="Dubinina G."/>
            <person name="Orlova M."/>
            <person name="Belousova E."/>
            <person name="Roberts R.J."/>
        </authorList>
    </citation>
    <scope>NUCLEOTIDE SEQUENCE [LARGE SCALE GENOMIC DNA]</scope>
    <source>
        <strain evidence="17">D3</strain>
    </source>
</reference>
<dbReference type="NCBIfam" id="TIGR00420">
    <property type="entry name" value="trmU"/>
    <property type="match status" value="1"/>
</dbReference>
<comment type="subcellular location">
    <subcellularLocation>
        <location evidence="1 14">Cytoplasm</location>
    </subcellularLocation>
</comment>
<keyword evidence="12 14" id="KW-1015">Disulfide bond</keyword>
<dbReference type="GO" id="GO:0002143">
    <property type="term" value="P:tRNA wobble position uridine thiolation"/>
    <property type="evidence" value="ECO:0007669"/>
    <property type="project" value="TreeGrafter"/>
</dbReference>
<evidence type="ECO:0000256" key="10">
    <source>
        <dbReference type="ARBA" id="ARBA00022840"/>
    </source>
</evidence>
<dbReference type="FunFam" id="2.30.30.280:FF:000001">
    <property type="entry name" value="tRNA-specific 2-thiouridylase MnmA"/>
    <property type="match status" value="1"/>
</dbReference>
<evidence type="ECO:0000256" key="7">
    <source>
        <dbReference type="ARBA" id="ARBA00022679"/>
    </source>
</evidence>
<feature type="site" description="Interaction with tRNA" evidence="14">
    <location>
        <position position="136"/>
    </location>
</feature>
<evidence type="ECO:0000256" key="5">
    <source>
        <dbReference type="ARBA" id="ARBA00022490"/>
    </source>
</evidence>
<dbReference type="AlphaFoldDB" id="A0A251X4Z6"/>
<keyword evidence="9 14" id="KW-0547">Nucleotide-binding</keyword>
<keyword evidence="6 14" id="KW-0820">tRNA-binding</keyword>
<feature type="domain" description="tRNA-specific 2-thiouridylase MnmA-like C-terminal" evidence="15">
    <location>
        <begin position="294"/>
        <end position="368"/>
    </location>
</feature>
<evidence type="ECO:0000313" key="17">
    <source>
        <dbReference type="EMBL" id="OUD12466.1"/>
    </source>
</evidence>
<protein>
    <recommendedName>
        <fullName evidence="4 14">tRNA-specific 2-thiouridylase MnmA</fullName>
        <ecNumber evidence="3 14">2.8.1.13</ecNumber>
    </recommendedName>
</protein>
<dbReference type="EMBL" id="MSLT01000023">
    <property type="protein sequence ID" value="OUD12466.1"/>
    <property type="molecule type" value="Genomic_DNA"/>
</dbReference>
<comment type="similarity">
    <text evidence="2 14">Belongs to the MnmA/TRMU family.</text>
</comment>
<evidence type="ECO:0000259" key="16">
    <source>
        <dbReference type="Pfam" id="PF20259"/>
    </source>
</evidence>
<feature type="region of interest" description="Interaction with target base in tRNA" evidence="14">
    <location>
        <begin position="106"/>
        <end position="108"/>
    </location>
</feature>
<dbReference type="EC" id="2.8.1.13" evidence="3 14"/>
<evidence type="ECO:0000256" key="3">
    <source>
        <dbReference type="ARBA" id="ARBA00011949"/>
    </source>
</evidence>
<dbReference type="Gene3D" id="3.40.50.620">
    <property type="entry name" value="HUPs"/>
    <property type="match status" value="1"/>
</dbReference>
<evidence type="ECO:0000256" key="4">
    <source>
        <dbReference type="ARBA" id="ARBA00013805"/>
    </source>
</evidence>
<evidence type="ECO:0000256" key="14">
    <source>
        <dbReference type="HAMAP-Rule" id="MF_00144"/>
    </source>
</evidence>
<feature type="domain" description="tRNA-specific 2-thiouridylase MnmA-like central" evidence="16">
    <location>
        <begin position="217"/>
        <end position="284"/>
    </location>
</feature>
<dbReference type="Gene3D" id="2.40.30.10">
    <property type="entry name" value="Translation factors"/>
    <property type="match status" value="1"/>
</dbReference>
<accession>A0A251X4Z6</accession>
<dbReference type="Pfam" id="PF03054">
    <property type="entry name" value="tRNA_Me_trans"/>
    <property type="match status" value="1"/>
</dbReference>
<comment type="function">
    <text evidence="14">Catalyzes the 2-thiolation of uridine at the wobble position (U34) of tRNA, leading to the formation of s(2)U34.</text>
</comment>
<evidence type="ECO:0000256" key="2">
    <source>
        <dbReference type="ARBA" id="ARBA00006191"/>
    </source>
</evidence>
<dbReference type="GO" id="GO:0000049">
    <property type="term" value="F:tRNA binding"/>
    <property type="evidence" value="ECO:0007669"/>
    <property type="project" value="UniProtKB-KW"/>
</dbReference>
<dbReference type="HAMAP" id="MF_00144">
    <property type="entry name" value="tRNA_thiouridyl_MnmA"/>
    <property type="match status" value="1"/>
</dbReference>
<evidence type="ECO:0000256" key="1">
    <source>
        <dbReference type="ARBA" id="ARBA00004496"/>
    </source>
</evidence>
<feature type="binding site" evidence="14">
    <location>
        <begin position="20"/>
        <end position="27"/>
    </location>
    <ligand>
        <name>ATP</name>
        <dbReference type="ChEBI" id="CHEBI:30616"/>
    </ligand>
</feature>
<feature type="active site" description="Cysteine persulfide intermediate" evidence="14">
    <location>
        <position position="208"/>
    </location>
</feature>
<dbReference type="InterPro" id="IPR046885">
    <property type="entry name" value="MnmA-like_C"/>
</dbReference>
<evidence type="ECO:0000256" key="9">
    <source>
        <dbReference type="ARBA" id="ARBA00022741"/>
    </source>
</evidence>
<name>A0A251X4Z6_9GAMM</name>
<dbReference type="GO" id="GO:0005737">
    <property type="term" value="C:cytoplasm"/>
    <property type="evidence" value="ECO:0007669"/>
    <property type="project" value="UniProtKB-SubCell"/>
</dbReference>
<feature type="active site" description="Nucleophile" evidence="14">
    <location>
        <position position="111"/>
    </location>
</feature>
<evidence type="ECO:0000256" key="13">
    <source>
        <dbReference type="ARBA" id="ARBA00051542"/>
    </source>
</evidence>
<feature type="binding site" evidence="14">
    <location>
        <position position="46"/>
    </location>
    <ligand>
        <name>ATP</name>
        <dbReference type="ChEBI" id="CHEBI:30616"/>
    </ligand>
</feature>
<keyword evidence="10 14" id="KW-0067">ATP-binding</keyword>
<evidence type="ECO:0000259" key="15">
    <source>
        <dbReference type="Pfam" id="PF20258"/>
    </source>
</evidence>
<dbReference type="FunFam" id="3.40.50.620:FF:000004">
    <property type="entry name" value="tRNA-specific 2-thiouridylase MnmA"/>
    <property type="match status" value="1"/>
</dbReference>
<keyword evidence="8 14" id="KW-0819">tRNA processing</keyword>
<evidence type="ECO:0000313" key="18">
    <source>
        <dbReference type="Proteomes" id="UP000194798"/>
    </source>
</evidence>
<keyword evidence="11 14" id="KW-0694">RNA-binding</keyword>
<dbReference type="SUPFAM" id="SSF52402">
    <property type="entry name" value="Adenine nucleotide alpha hydrolases-like"/>
    <property type="match status" value="1"/>
</dbReference>
<keyword evidence="18" id="KW-1185">Reference proteome</keyword>
<proteinExistence type="inferred from homology"/>
<dbReference type="PANTHER" id="PTHR11933">
    <property type="entry name" value="TRNA 5-METHYLAMINOMETHYL-2-THIOURIDYLATE -METHYLTRANSFERASE"/>
    <property type="match status" value="1"/>
</dbReference>
<dbReference type="FunFam" id="2.40.30.10:FF:000023">
    <property type="entry name" value="tRNA-specific 2-thiouridylase MnmA"/>
    <property type="match status" value="1"/>
</dbReference>
<dbReference type="InterPro" id="IPR046884">
    <property type="entry name" value="MnmA-like_central"/>
</dbReference>
<keyword evidence="7 14" id="KW-0808">Transferase</keyword>
<gene>
    <name evidence="14" type="primary">mnmA</name>
    <name evidence="17" type="ORF">TPSD3_15275</name>
</gene>
<evidence type="ECO:0000256" key="8">
    <source>
        <dbReference type="ARBA" id="ARBA00022694"/>
    </source>
</evidence>
<evidence type="ECO:0000256" key="11">
    <source>
        <dbReference type="ARBA" id="ARBA00022884"/>
    </source>
</evidence>
<keyword evidence="5 14" id="KW-0963">Cytoplasm</keyword>
<feature type="region of interest" description="Interaction with tRNA" evidence="14">
    <location>
        <begin position="158"/>
        <end position="160"/>
    </location>
</feature>
<dbReference type="GO" id="GO:0005524">
    <property type="term" value="F:ATP binding"/>
    <property type="evidence" value="ECO:0007669"/>
    <property type="project" value="UniProtKB-KW"/>
</dbReference>
<organism evidence="17 18">
    <name type="scientific">Thioflexithrix psekupsensis</name>
    <dbReference type="NCBI Taxonomy" id="1570016"/>
    <lineage>
        <taxon>Bacteria</taxon>
        <taxon>Pseudomonadati</taxon>
        <taxon>Pseudomonadota</taxon>
        <taxon>Gammaproteobacteria</taxon>
        <taxon>Thiotrichales</taxon>
        <taxon>Thioflexithrix</taxon>
    </lineage>
</organism>
<dbReference type="NCBIfam" id="NF001138">
    <property type="entry name" value="PRK00143.1"/>
    <property type="match status" value="1"/>
</dbReference>
<dbReference type="GO" id="GO:0103016">
    <property type="term" value="F:tRNA-uridine 2-sulfurtransferase activity"/>
    <property type="evidence" value="ECO:0007669"/>
    <property type="project" value="UniProtKB-EC"/>
</dbReference>
<dbReference type="InterPro" id="IPR004506">
    <property type="entry name" value="MnmA-like"/>
</dbReference>
<dbReference type="PANTHER" id="PTHR11933:SF5">
    <property type="entry name" value="MITOCHONDRIAL TRNA-SPECIFIC 2-THIOURIDYLASE 1"/>
    <property type="match status" value="1"/>
</dbReference>
<comment type="catalytic activity">
    <reaction evidence="13 14">
        <text>S-sulfanyl-L-cysteinyl-[protein] + uridine(34) in tRNA + AH2 + ATP = 2-thiouridine(34) in tRNA + L-cysteinyl-[protein] + A + AMP + diphosphate + H(+)</text>
        <dbReference type="Rhea" id="RHEA:47032"/>
        <dbReference type="Rhea" id="RHEA-COMP:10131"/>
        <dbReference type="Rhea" id="RHEA-COMP:11726"/>
        <dbReference type="Rhea" id="RHEA-COMP:11727"/>
        <dbReference type="Rhea" id="RHEA-COMP:11728"/>
        <dbReference type="ChEBI" id="CHEBI:13193"/>
        <dbReference type="ChEBI" id="CHEBI:15378"/>
        <dbReference type="ChEBI" id="CHEBI:17499"/>
        <dbReference type="ChEBI" id="CHEBI:29950"/>
        <dbReference type="ChEBI" id="CHEBI:30616"/>
        <dbReference type="ChEBI" id="CHEBI:33019"/>
        <dbReference type="ChEBI" id="CHEBI:61963"/>
        <dbReference type="ChEBI" id="CHEBI:65315"/>
        <dbReference type="ChEBI" id="CHEBI:87170"/>
        <dbReference type="ChEBI" id="CHEBI:456215"/>
        <dbReference type="EC" id="2.8.1.13"/>
    </reaction>
</comment>
<evidence type="ECO:0000256" key="6">
    <source>
        <dbReference type="ARBA" id="ARBA00022555"/>
    </source>
</evidence>
<feature type="binding site" evidence="14">
    <location>
        <position position="135"/>
    </location>
    <ligand>
        <name>ATP</name>
        <dbReference type="ChEBI" id="CHEBI:30616"/>
    </ligand>
</feature>
<comment type="caution">
    <text evidence="17">The sequence shown here is derived from an EMBL/GenBank/DDBJ whole genome shotgun (WGS) entry which is preliminary data.</text>
</comment>
<dbReference type="Proteomes" id="UP000194798">
    <property type="component" value="Unassembled WGS sequence"/>
</dbReference>
<dbReference type="Pfam" id="PF20258">
    <property type="entry name" value="tRNA_Me_trans_C"/>
    <property type="match status" value="1"/>
</dbReference>
<dbReference type="InterPro" id="IPR023382">
    <property type="entry name" value="MnmA-like_central_sf"/>
</dbReference>
<dbReference type="InterPro" id="IPR014729">
    <property type="entry name" value="Rossmann-like_a/b/a_fold"/>
</dbReference>
<dbReference type="Pfam" id="PF20259">
    <property type="entry name" value="tRNA_Me_trans_M"/>
    <property type="match status" value="1"/>
</dbReference>
<dbReference type="CDD" id="cd01998">
    <property type="entry name" value="MnmA_TRMU-like"/>
    <property type="match status" value="1"/>
</dbReference>
<dbReference type="Gene3D" id="2.30.30.280">
    <property type="entry name" value="Adenine nucleotide alpha hydrolases-like domains"/>
    <property type="match status" value="1"/>
</dbReference>